<evidence type="ECO:0000313" key="2">
    <source>
        <dbReference type="Proteomes" id="UP000743899"/>
    </source>
</evidence>
<accession>A0ABX0A606</accession>
<reference evidence="1 2" key="1">
    <citation type="submission" date="2020-01" db="EMBL/GenBank/DDBJ databases">
        <title>A novel Bacillus sp. from Pasinler.</title>
        <authorList>
            <person name="Adiguzel A."/>
            <person name="Ay H."/>
            <person name="Baltaci M.O."/>
        </authorList>
    </citation>
    <scope>NUCLEOTIDE SEQUENCE [LARGE SCALE GENOMIC DNA]</scope>
    <source>
        <strain evidence="1 2">P1</strain>
    </source>
</reference>
<organism evidence="1 2">
    <name type="scientific">Pallidibacillus pasinlerensis</name>
    <dbReference type="NCBI Taxonomy" id="2703818"/>
    <lineage>
        <taxon>Bacteria</taxon>
        <taxon>Bacillati</taxon>
        <taxon>Bacillota</taxon>
        <taxon>Bacilli</taxon>
        <taxon>Bacillales</taxon>
        <taxon>Bacillaceae</taxon>
        <taxon>Pallidibacillus</taxon>
    </lineage>
</organism>
<protein>
    <recommendedName>
        <fullName evidence="3">Spore coat protein</fullName>
    </recommendedName>
</protein>
<dbReference type="Proteomes" id="UP000743899">
    <property type="component" value="Unassembled WGS sequence"/>
</dbReference>
<proteinExistence type="predicted"/>
<dbReference type="Pfam" id="PF10612">
    <property type="entry name" value="Spore-coat_CotZ"/>
    <property type="match status" value="1"/>
</dbReference>
<gene>
    <name evidence="1" type="ORF">GW534_14495</name>
</gene>
<name>A0ABX0A606_9BACI</name>
<dbReference type="RefSeq" id="WP_161921714.1">
    <property type="nucleotide sequence ID" value="NZ_JAACYS010000090.1"/>
</dbReference>
<keyword evidence="2" id="KW-1185">Reference proteome</keyword>
<evidence type="ECO:0000313" key="1">
    <source>
        <dbReference type="EMBL" id="NCU18886.1"/>
    </source>
</evidence>
<evidence type="ECO:0008006" key="3">
    <source>
        <dbReference type="Google" id="ProtNLM"/>
    </source>
</evidence>
<comment type="caution">
    <text evidence="1">The sequence shown here is derived from an EMBL/GenBank/DDBJ whole genome shotgun (WGS) entry which is preliminary data.</text>
</comment>
<feature type="non-terminal residue" evidence="1">
    <location>
        <position position="1"/>
    </location>
</feature>
<dbReference type="EMBL" id="JAACYS010000090">
    <property type="protein sequence ID" value="NCU18886.1"/>
    <property type="molecule type" value="Genomic_DNA"/>
</dbReference>
<dbReference type="InterPro" id="IPR019593">
    <property type="entry name" value="Spore_coat_protein_Z/Y"/>
</dbReference>
<sequence>HKDDGYTNNCVCDILLDIVEEQEKVNPTSGCLSSCDVSLRELRGKGLSPTQYTTIPVSLICSSTCDYFIGMGVRRSLATGAAPTAREQFESVVFNVVDVDPETCCATLELLQSHDVNVPSPDSNLTKAQYLLGLLDDETSYRHTGICITVNLDCFCGVVCHPPVTPQPIS</sequence>